<proteinExistence type="predicted"/>
<comment type="caution">
    <text evidence="2">The sequence shown here is derived from an EMBL/GenBank/DDBJ whole genome shotgun (WGS) entry which is preliminary data.</text>
</comment>
<evidence type="ECO:0000256" key="1">
    <source>
        <dbReference type="SAM" id="MobiDB-lite"/>
    </source>
</evidence>
<gene>
    <name evidence="2" type="ORF">EI77_00482</name>
</gene>
<feature type="region of interest" description="Disordered" evidence="1">
    <location>
        <begin position="17"/>
        <end position="47"/>
    </location>
</feature>
<organism evidence="2 3">
    <name type="scientific">Prosthecobacter fusiformis</name>
    <dbReference type="NCBI Taxonomy" id="48464"/>
    <lineage>
        <taxon>Bacteria</taxon>
        <taxon>Pseudomonadati</taxon>
        <taxon>Verrucomicrobiota</taxon>
        <taxon>Verrucomicrobiia</taxon>
        <taxon>Verrucomicrobiales</taxon>
        <taxon>Verrucomicrobiaceae</taxon>
        <taxon>Prosthecobacter</taxon>
    </lineage>
</organism>
<dbReference type="AlphaFoldDB" id="A0A4R7SRF1"/>
<evidence type="ECO:0000313" key="2">
    <source>
        <dbReference type="EMBL" id="TDU81179.1"/>
    </source>
</evidence>
<dbReference type="EMBL" id="SOCA01000001">
    <property type="protein sequence ID" value="TDU81179.1"/>
    <property type="molecule type" value="Genomic_DNA"/>
</dbReference>
<evidence type="ECO:0000313" key="3">
    <source>
        <dbReference type="Proteomes" id="UP000295662"/>
    </source>
</evidence>
<sequence length="170" mass="19178">MRRGWPKRCFNKIVSPAPGGSMEHSRWWRSRSGWEPPERRPPMCKSAGRPGGTLELCPDPRCASFTPPFRRPSGTRCPVGATFPAFGGSQRLRRFHLAHRGRFLLIPVFRSNLFERMIPHASFPAAERSPYFSSAFQGAVLPPVPHSLIASQRDARTADHPPVHNPNVYR</sequence>
<reference evidence="2 3" key="1">
    <citation type="submission" date="2019-03" db="EMBL/GenBank/DDBJ databases">
        <title>Genomic Encyclopedia of Archaeal and Bacterial Type Strains, Phase II (KMG-II): from individual species to whole genera.</title>
        <authorList>
            <person name="Goeker M."/>
        </authorList>
    </citation>
    <scope>NUCLEOTIDE SEQUENCE [LARGE SCALE GENOMIC DNA]</scope>
    <source>
        <strain evidence="2 3">ATCC 25309</strain>
    </source>
</reference>
<dbReference type="Proteomes" id="UP000295662">
    <property type="component" value="Unassembled WGS sequence"/>
</dbReference>
<keyword evidence="3" id="KW-1185">Reference proteome</keyword>
<protein>
    <submittedName>
        <fullName evidence="2">Uncharacterized protein</fullName>
    </submittedName>
</protein>
<name>A0A4R7SRF1_9BACT</name>
<accession>A0A4R7SRF1</accession>